<feature type="chain" id="PRO_5007583867" evidence="3">
    <location>
        <begin position="21"/>
        <end position="235"/>
    </location>
</feature>
<feature type="signal peptide" evidence="3">
    <location>
        <begin position="1"/>
        <end position="20"/>
    </location>
</feature>
<keyword evidence="2" id="KW-0472">Membrane</keyword>
<organism evidence="4 5">
    <name type="scientific">Plasmodium gaboni</name>
    <dbReference type="NCBI Taxonomy" id="647221"/>
    <lineage>
        <taxon>Eukaryota</taxon>
        <taxon>Sar</taxon>
        <taxon>Alveolata</taxon>
        <taxon>Apicomplexa</taxon>
        <taxon>Aconoidasida</taxon>
        <taxon>Haemosporida</taxon>
        <taxon>Plasmodiidae</taxon>
        <taxon>Plasmodium</taxon>
        <taxon>Plasmodium (Laverania)</taxon>
    </lineage>
</organism>
<dbReference type="VEuPathDB" id="PlasmoDB:PGABG01_0035600"/>
<keyword evidence="3" id="KW-0732">Signal</keyword>
<dbReference type="GeneID" id="29774030"/>
<evidence type="ECO:0000256" key="2">
    <source>
        <dbReference type="SAM" id="Phobius"/>
    </source>
</evidence>
<dbReference type="EMBL" id="LVLB01000280">
    <property type="protein sequence ID" value="KYN93214.1"/>
    <property type="molecule type" value="Genomic_DNA"/>
</dbReference>
<keyword evidence="2" id="KW-0812">Transmembrane</keyword>
<feature type="transmembrane region" description="Helical" evidence="2">
    <location>
        <begin position="158"/>
        <end position="186"/>
    </location>
</feature>
<evidence type="ECO:0000256" key="1">
    <source>
        <dbReference type="SAM" id="MobiDB-lite"/>
    </source>
</evidence>
<evidence type="ECO:0000313" key="4">
    <source>
        <dbReference type="EMBL" id="KYN93214.1"/>
    </source>
</evidence>
<accession>A0A151L2U7</accession>
<feature type="region of interest" description="Disordered" evidence="1">
    <location>
        <begin position="76"/>
        <end position="110"/>
    </location>
</feature>
<name>A0A151L2U7_9APIC</name>
<reference evidence="4 5" key="1">
    <citation type="journal article" date="2016" name="Nat. Commun.">
        <title>Genomes of cryptic chimpanzee Plasmodium species reveal key evolutionary events leading to human malaria.</title>
        <authorList>
            <person name="Sundararaman S.A."/>
            <person name="Plenderleith L.J."/>
            <person name="Liu W."/>
            <person name="Loy D.E."/>
            <person name="Learn G.H."/>
            <person name="Li Y."/>
            <person name="Shaw K.S."/>
            <person name="Ayouba A."/>
            <person name="Peeters M."/>
            <person name="Speede S."/>
            <person name="Shaw G.M."/>
            <person name="Bushman F.D."/>
            <person name="Brisson D."/>
            <person name="Rayner J.C."/>
            <person name="Sharp P.M."/>
            <person name="Hahn B.H."/>
        </authorList>
    </citation>
    <scope>NUCLEOTIDE SEQUENCE [LARGE SCALE GENOMIC DNA]</scope>
    <source>
        <strain evidence="4 5">SY75</strain>
    </source>
</reference>
<evidence type="ECO:0000256" key="3">
    <source>
        <dbReference type="SAM" id="SignalP"/>
    </source>
</evidence>
<dbReference type="VEuPathDB" id="PlasmoDB:PGSY75_0030100"/>
<dbReference type="RefSeq" id="XP_018638814.1">
    <property type="nucleotide sequence ID" value="XM_018783440.1"/>
</dbReference>
<sequence length="235" mass="27148">MNFCSFIFFLFIVILSVLHAAKENNHKKDLYEHGNKNSYSSSNKRTTSVKCAIKEPEYHEFSKDDKVHDNFVKYNKGENQNNLDKGKSDKKYSKNKLNNKNSEDISESVKSGEPCDYKNNMMKECNVTSSSKPIMKKTSRMTRFKNKLYKMISERNKFWRVISGIIAVLGQYAIICDIIMFIAAILGSGATTAFIAAGGIYMVIILFIILIIVLVWFLVTWLWSHKDVYYETHEE</sequence>
<dbReference type="KEGG" id="pgab:PGSY75_0030100"/>
<gene>
    <name evidence="4" type="ORF">PGSY75_0030100</name>
</gene>
<dbReference type="Proteomes" id="UP000076004">
    <property type="component" value="Unassembled WGS sequence"/>
</dbReference>
<dbReference type="AlphaFoldDB" id="A0A151L2U7"/>
<evidence type="ECO:0000313" key="5">
    <source>
        <dbReference type="Proteomes" id="UP000076004"/>
    </source>
</evidence>
<comment type="caution">
    <text evidence="4">The sequence shown here is derived from an EMBL/GenBank/DDBJ whole genome shotgun (WGS) entry which is preliminary data.</text>
</comment>
<keyword evidence="2" id="KW-1133">Transmembrane helix</keyword>
<protein>
    <submittedName>
        <fullName evidence="4">Exported protein (Hyp15)</fullName>
    </submittedName>
</protein>
<feature type="transmembrane region" description="Helical" evidence="2">
    <location>
        <begin position="193"/>
        <end position="219"/>
    </location>
</feature>
<proteinExistence type="predicted"/>